<dbReference type="AlphaFoldDB" id="A0A1G1YJM2"/>
<evidence type="ECO:0000313" key="2">
    <source>
        <dbReference type="Proteomes" id="UP000177310"/>
    </source>
</evidence>
<protein>
    <submittedName>
        <fullName evidence="1">Uncharacterized protein</fullName>
    </submittedName>
</protein>
<sequence>MITQFSTQEKEVILKNAVTSFVHGIEHLLDYKIEKNIKFSILHTFNAVELLLKAYIGSNNKVLLQPNIDKNSDKNADISILLERMENFSAVQFNDDLMKGIEVLRNKRNEIEHKKFILTDKHDAKDVMIILVRVVSGLITFSHEYLAKDLTRELPCELESRFNDLRLKFDVKFRVSIERLKEKGVEVEMQCTKCFNITVPFLEKECKVQCFYCNELHYILRCISCKKFEVSHFFDQQFYCKECSMNLDNEGQDYADMIEVDRQISENELPQEY</sequence>
<organism evidence="1 2">
    <name type="scientific">Candidatus Buchananbacteria bacterium RIFCSPHIGHO2_02_FULL_56_16</name>
    <dbReference type="NCBI Taxonomy" id="1797542"/>
    <lineage>
        <taxon>Bacteria</taxon>
        <taxon>Candidatus Buchananiibacteriota</taxon>
    </lineage>
</organism>
<comment type="caution">
    <text evidence="1">The sequence shown here is derived from an EMBL/GenBank/DDBJ whole genome shotgun (WGS) entry which is preliminary data.</text>
</comment>
<name>A0A1G1YJM2_9BACT</name>
<dbReference type="Proteomes" id="UP000177310">
    <property type="component" value="Unassembled WGS sequence"/>
</dbReference>
<dbReference type="EMBL" id="MHIL01000003">
    <property type="protein sequence ID" value="OGY52464.1"/>
    <property type="molecule type" value="Genomic_DNA"/>
</dbReference>
<gene>
    <name evidence="1" type="ORF">A3J59_02120</name>
</gene>
<evidence type="ECO:0000313" key="1">
    <source>
        <dbReference type="EMBL" id="OGY52464.1"/>
    </source>
</evidence>
<accession>A0A1G1YJM2</accession>
<reference evidence="1 2" key="1">
    <citation type="journal article" date="2016" name="Nat. Commun.">
        <title>Thousands of microbial genomes shed light on interconnected biogeochemical processes in an aquifer system.</title>
        <authorList>
            <person name="Anantharaman K."/>
            <person name="Brown C.T."/>
            <person name="Hug L.A."/>
            <person name="Sharon I."/>
            <person name="Castelle C.J."/>
            <person name="Probst A.J."/>
            <person name="Thomas B.C."/>
            <person name="Singh A."/>
            <person name="Wilkins M.J."/>
            <person name="Karaoz U."/>
            <person name="Brodie E.L."/>
            <person name="Williams K.H."/>
            <person name="Hubbard S.S."/>
            <person name="Banfield J.F."/>
        </authorList>
    </citation>
    <scope>NUCLEOTIDE SEQUENCE [LARGE SCALE GENOMIC DNA]</scope>
</reference>
<proteinExistence type="predicted"/>